<dbReference type="OrthoDB" id="6132016at2759"/>
<keyword evidence="2" id="KW-0812">Transmembrane</keyword>
<keyword evidence="2" id="KW-0472">Membrane</keyword>
<dbReference type="GO" id="GO:0005891">
    <property type="term" value="C:voltage-gated calcium channel complex"/>
    <property type="evidence" value="ECO:0007669"/>
    <property type="project" value="TreeGrafter"/>
</dbReference>
<evidence type="ECO:0000256" key="1">
    <source>
        <dbReference type="SAM" id="MobiDB-lite"/>
    </source>
</evidence>
<evidence type="ECO:0000259" key="3">
    <source>
        <dbReference type="PROSITE" id="PS50234"/>
    </source>
</evidence>
<dbReference type="GeneID" id="106068235"/>
<gene>
    <name evidence="5" type="primary">LOC106068235</name>
</gene>
<keyword evidence="2" id="KW-1133">Transmembrane helix</keyword>
<proteinExistence type="predicted"/>
<evidence type="ECO:0000313" key="5">
    <source>
        <dbReference type="RefSeq" id="XP_055882702.1"/>
    </source>
</evidence>
<accession>A0A9W3A5V8</accession>
<sequence length="1418" mass="154259">MEKVYKSTSCHLFAYASFMMLLFCRLTHGLSQTDISEFQKQISQNVTDGLGELTEDVLQMREVVDVFSSSYSRSEALANSDIESIMSSLVGGVQEEFVKGKMALLNVQRKLQDFLTQPRPASHGPPRLIKNCCKTPVILMYSAKLGLAVNQSECCARNAETDSLGCNLRADEVFLALKTNFETVQSILWQEIGTKDGQHVQYPSASRSCDTGGHSNSLLLRKSYVTRATQPKLHLVIILDASDEMLNKVHNSPMNASHWDVVKRAVFDTLGSLPARDMIALVTTGKETTAIKGCNMSLFQNTRENFEKLQKHLVTTSPRGDPDYAEAFRQALHLLNSQESLDKALNVKEDYVNVILFLTNAETPVLEEDEFLKEISDGQKSLTYPARIMVYALEMHGKQSAFKTFLKLADQNNLKLKAFNGTDNETASSWLDHGISTAQGPPGIFKSVLDTKLFKFSEEVLQFSGYLSLTPAQQTSFVLDPVNLNSKEGLTLHTMVHLSNTTDTLALIAANLSVDTLLGGVQAFRHQTKSYAYVVEKGSGHVVSHPRLRISPESISRDVVMATLKEVETDLTTDQRMEILSSGTSIRQFKARLRPGRKRTSSGVESTSVFHRLVPETNFIVVLVIFDSEMTKFPTSPQQVTRSTSAVYHRFDKIAPPSAGRCIMSSMWTERSKIGIKFSPEMFVNRRNYLYEGLTQQQMEDLDNFIKSPSSVPTILYNDSTYLTDLVAMTSQHLLEVWNNTKVTATHRYIATPSGILATSPATALANRIDVQNYQWYSEALSSQNTTVVSRETFPGSAFHFIISQAIVLTGKTVGVAAASVPGHVLEFLIRNKVKNCFGPTYTCKLVDLHGYLMRLPEAPGSTSHLVEALPFVANRLLQLGAMKPVWCKDLAHRQNRLGYIINVTASGVSSDPNISDNCTKFYLQPIAQSNLLVLIIHSGCSQSLTETCIPRAPVLPPLVPSSAGLRQCLRCVNGTSTMPTCQLLCQCSMASNLCPDPQMTLKDSPDICTGSQDLPSPYDIKPNPPSPAVSICPKTCSEVYTKIDCGNITDCVWDTSQTFPTCIHNVRQTTVATTTSTASTTNTPPTTTSITTPTTTTLATSTSTASTTNIPSMTTSITTPTTTNLATSTSAASTTSSSTTTASTTTPTITTTLATSTSAASTTNIPSMTTSITTPTTNTLATSTSAASTTSSSTTTASTTTPTTTSVETTSTAPSHSLSAKIATNSTTAQITGSTETMVTAIPAAITTIVSSTLDLSKLFTTTPPSVPTTSSFTKFPTFFTTQPTIDSKRTGDVTGSQTMSSPAMSYLNASNFQTSIPEQYTTENNYKSSGKTDNSLRNIIIAASVAAVVCLMAAVAAVVYMKMVKRPNHVHDKSHNNGGRERSHDIIGDNDINHDYTYITPDRPRYVTVFNVAPRA</sequence>
<evidence type="ECO:0000256" key="2">
    <source>
        <dbReference type="SAM" id="Phobius"/>
    </source>
</evidence>
<dbReference type="SUPFAM" id="SSF53300">
    <property type="entry name" value="vWA-like"/>
    <property type="match status" value="1"/>
</dbReference>
<name>A0A9W3A5V8_BIOGL</name>
<protein>
    <submittedName>
        <fullName evidence="5">VWFA and cache domain-containing protein 1-like</fullName>
    </submittedName>
</protein>
<reference evidence="5" key="1">
    <citation type="submission" date="2025-08" db="UniProtKB">
        <authorList>
            <consortium name="RefSeq"/>
        </authorList>
    </citation>
    <scope>IDENTIFICATION</scope>
</reference>
<feature type="domain" description="VWFA" evidence="3">
    <location>
        <begin position="234"/>
        <end position="448"/>
    </location>
</feature>
<dbReference type="InterPro" id="IPR002035">
    <property type="entry name" value="VWF_A"/>
</dbReference>
<dbReference type="InterPro" id="IPR051173">
    <property type="entry name" value="Ca_channel_alpha-2/delta"/>
</dbReference>
<keyword evidence="4" id="KW-1185">Reference proteome</keyword>
<feature type="transmembrane region" description="Helical" evidence="2">
    <location>
        <begin position="1341"/>
        <end position="1363"/>
    </location>
</feature>
<feature type="region of interest" description="Disordered" evidence="1">
    <location>
        <begin position="1371"/>
        <end position="1390"/>
    </location>
</feature>
<dbReference type="OMA" id="YDECENS"/>
<organism evidence="4 5">
    <name type="scientific">Biomphalaria glabrata</name>
    <name type="common">Bloodfluke planorb</name>
    <name type="synonym">Freshwater snail</name>
    <dbReference type="NCBI Taxonomy" id="6526"/>
    <lineage>
        <taxon>Eukaryota</taxon>
        <taxon>Metazoa</taxon>
        <taxon>Spiralia</taxon>
        <taxon>Lophotrochozoa</taxon>
        <taxon>Mollusca</taxon>
        <taxon>Gastropoda</taxon>
        <taxon>Heterobranchia</taxon>
        <taxon>Euthyneura</taxon>
        <taxon>Panpulmonata</taxon>
        <taxon>Hygrophila</taxon>
        <taxon>Lymnaeoidea</taxon>
        <taxon>Planorbidae</taxon>
        <taxon>Biomphalaria</taxon>
    </lineage>
</organism>
<evidence type="ECO:0000313" key="4">
    <source>
        <dbReference type="Proteomes" id="UP001165740"/>
    </source>
</evidence>
<feature type="region of interest" description="Disordered" evidence="1">
    <location>
        <begin position="1074"/>
        <end position="1218"/>
    </location>
</feature>
<feature type="compositionally biased region" description="Low complexity" evidence="1">
    <location>
        <begin position="1074"/>
        <end position="1216"/>
    </location>
</feature>
<dbReference type="InterPro" id="IPR036465">
    <property type="entry name" value="vWFA_dom_sf"/>
</dbReference>
<feature type="transmembrane region" description="Helical" evidence="2">
    <location>
        <begin position="12"/>
        <end position="31"/>
    </location>
</feature>
<dbReference type="Gene3D" id="3.40.50.410">
    <property type="entry name" value="von Willebrand factor, type A domain"/>
    <property type="match status" value="1"/>
</dbReference>
<dbReference type="PANTHER" id="PTHR10166">
    <property type="entry name" value="VOLTAGE-DEPENDENT CALCIUM CHANNEL SUBUNIT ALPHA-2/DELTA-RELATED"/>
    <property type="match status" value="1"/>
</dbReference>
<dbReference type="PROSITE" id="PS50234">
    <property type="entry name" value="VWFA"/>
    <property type="match status" value="1"/>
</dbReference>
<dbReference type="RefSeq" id="XP_055882702.1">
    <property type="nucleotide sequence ID" value="XM_056026727.1"/>
</dbReference>
<dbReference type="GO" id="GO:0005245">
    <property type="term" value="F:voltage-gated calcium channel activity"/>
    <property type="evidence" value="ECO:0007669"/>
    <property type="project" value="TreeGrafter"/>
</dbReference>
<dbReference type="Proteomes" id="UP001165740">
    <property type="component" value="Chromosome 4"/>
</dbReference>
<dbReference type="PANTHER" id="PTHR10166:SF66">
    <property type="entry name" value="VWFA AND CACHE DOMAIN-CONTAINING PROTEIN CG16868"/>
    <property type="match status" value="1"/>
</dbReference>